<evidence type="ECO:0000256" key="1">
    <source>
        <dbReference type="SAM" id="MobiDB-lite"/>
    </source>
</evidence>
<organism evidence="3 4">
    <name type="scientific">Cercophora scortea</name>
    <dbReference type="NCBI Taxonomy" id="314031"/>
    <lineage>
        <taxon>Eukaryota</taxon>
        <taxon>Fungi</taxon>
        <taxon>Dikarya</taxon>
        <taxon>Ascomycota</taxon>
        <taxon>Pezizomycotina</taxon>
        <taxon>Sordariomycetes</taxon>
        <taxon>Sordariomycetidae</taxon>
        <taxon>Sordariales</taxon>
        <taxon>Lasiosphaeriaceae</taxon>
        <taxon>Cercophora</taxon>
    </lineage>
</organism>
<feature type="compositionally biased region" description="Basic residues" evidence="1">
    <location>
        <begin position="58"/>
        <end position="69"/>
    </location>
</feature>
<reference evidence="3" key="2">
    <citation type="submission" date="2023-06" db="EMBL/GenBank/DDBJ databases">
        <authorList>
            <consortium name="Lawrence Berkeley National Laboratory"/>
            <person name="Haridas S."/>
            <person name="Hensen N."/>
            <person name="Bonometti L."/>
            <person name="Westerberg I."/>
            <person name="Brannstrom I.O."/>
            <person name="Guillou S."/>
            <person name="Cros-Aarteil S."/>
            <person name="Calhoun S."/>
            <person name="Kuo A."/>
            <person name="Mondo S."/>
            <person name="Pangilinan J."/>
            <person name="Riley R."/>
            <person name="Labutti K."/>
            <person name="Andreopoulos B."/>
            <person name="Lipzen A."/>
            <person name="Chen C."/>
            <person name="Yanf M."/>
            <person name="Daum C."/>
            <person name="Ng V."/>
            <person name="Clum A."/>
            <person name="Steindorff A."/>
            <person name="Ohm R."/>
            <person name="Martin F."/>
            <person name="Silar P."/>
            <person name="Natvig D."/>
            <person name="Lalanne C."/>
            <person name="Gautier V."/>
            <person name="Ament-Velasquez S.L."/>
            <person name="Kruys A."/>
            <person name="Hutchinson M.I."/>
            <person name="Powell A.J."/>
            <person name="Barry K."/>
            <person name="Miller A.N."/>
            <person name="Grigoriev I.V."/>
            <person name="Debuchy R."/>
            <person name="Gladieux P."/>
            <person name="Thoren M.H."/>
            <person name="Johannesson H."/>
        </authorList>
    </citation>
    <scope>NUCLEOTIDE SEQUENCE</scope>
    <source>
        <strain evidence="3">SMH4131-1</strain>
    </source>
</reference>
<accession>A0AAE0IGN9</accession>
<keyword evidence="2" id="KW-1133">Transmembrane helix</keyword>
<feature type="transmembrane region" description="Helical" evidence="2">
    <location>
        <begin position="175"/>
        <end position="192"/>
    </location>
</feature>
<feature type="compositionally biased region" description="Basic and acidic residues" evidence="1">
    <location>
        <begin position="1"/>
        <end position="10"/>
    </location>
</feature>
<name>A0AAE0IGN9_9PEZI</name>
<evidence type="ECO:0000313" key="3">
    <source>
        <dbReference type="EMBL" id="KAK3324570.1"/>
    </source>
</evidence>
<keyword evidence="2" id="KW-0472">Membrane</keyword>
<evidence type="ECO:0000313" key="4">
    <source>
        <dbReference type="Proteomes" id="UP001286456"/>
    </source>
</evidence>
<reference evidence="3" key="1">
    <citation type="journal article" date="2023" name="Mol. Phylogenet. Evol.">
        <title>Genome-scale phylogeny and comparative genomics of the fungal order Sordariales.</title>
        <authorList>
            <person name="Hensen N."/>
            <person name="Bonometti L."/>
            <person name="Westerberg I."/>
            <person name="Brannstrom I.O."/>
            <person name="Guillou S."/>
            <person name="Cros-Aarteil S."/>
            <person name="Calhoun S."/>
            <person name="Haridas S."/>
            <person name="Kuo A."/>
            <person name="Mondo S."/>
            <person name="Pangilinan J."/>
            <person name="Riley R."/>
            <person name="LaButti K."/>
            <person name="Andreopoulos B."/>
            <person name="Lipzen A."/>
            <person name="Chen C."/>
            <person name="Yan M."/>
            <person name="Daum C."/>
            <person name="Ng V."/>
            <person name="Clum A."/>
            <person name="Steindorff A."/>
            <person name="Ohm R.A."/>
            <person name="Martin F."/>
            <person name="Silar P."/>
            <person name="Natvig D.O."/>
            <person name="Lalanne C."/>
            <person name="Gautier V."/>
            <person name="Ament-Velasquez S.L."/>
            <person name="Kruys A."/>
            <person name="Hutchinson M.I."/>
            <person name="Powell A.J."/>
            <person name="Barry K."/>
            <person name="Miller A.N."/>
            <person name="Grigoriev I.V."/>
            <person name="Debuchy R."/>
            <person name="Gladieux P."/>
            <person name="Hiltunen Thoren M."/>
            <person name="Johannesson H."/>
        </authorList>
    </citation>
    <scope>NUCLEOTIDE SEQUENCE</scope>
    <source>
        <strain evidence="3">SMH4131-1</strain>
    </source>
</reference>
<keyword evidence="2" id="KW-0812">Transmembrane</keyword>
<feature type="region of interest" description="Disordered" evidence="1">
    <location>
        <begin position="1"/>
        <end position="77"/>
    </location>
</feature>
<feature type="compositionally biased region" description="Polar residues" evidence="1">
    <location>
        <begin position="11"/>
        <end position="23"/>
    </location>
</feature>
<dbReference type="Proteomes" id="UP001286456">
    <property type="component" value="Unassembled WGS sequence"/>
</dbReference>
<evidence type="ECO:0000256" key="2">
    <source>
        <dbReference type="SAM" id="Phobius"/>
    </source>
</evidence>
<protein>
    <submittedName>
        <fullName evidence="3">Uncharacterized protein</fullName>
    </submittedName>
</protein>
<comment type="caution">
    <text evidence="3">The sequence shown here is derived from an EMBL/GenBank/DDBJ whole genome shotgun (WGS) entry which is preliminary data.</text>
</comment>
<feature type="compositionally biased region" description="Basic and acidic residues" evidence="1">
    <location>
        <begin position="41"/>
        <end position="57"/>
    </location>
</feature>
<sequence>MERNSVDHTARLQNQYASHSMGQKRSARVEALQNEFLGAHAQDRESDRRPPNGDTPHHIKPATNRRNRGGRSPCPPDEMMPSAWAGCVHRPACNPSLVPRYQIPDLCGYSSPADPHSGTDCDGIDSRSKPVPRYTMQCPNVSGTASSHHLNFRLFLHKDGIHTAFVRVGRWTDHAIYLPLFAVGCFFLLIIHQDYDIYHPY</sequence>
<dbReference type="EMBL" id="JAUEPO010000004">
    <property type="protein sequence ID" value="KAK3324570.1"/>
    <property type="molecule type" value="Genomic_DNA"/>
</dbReference>
<dbReference type="AlphaFoldDB" id="A0AAE0IGN9"/>
<keyword evidence="4" id="KW-1185">Reference proteome</keyword>
<proteinExistence type="predicted"/>
<gene>
    <name evidence="3" type="ORF">B0T19DRAFT_232848</name>
</gene>